<dbReference type="EMBL" id="AMZH03007364">
    <property type="protein sequence ID" value="RRT61496.1"/>
    <property type="molecule type" value="Genomic_DNA"/>
</dbReference>
<comment type="caution">
    <text evidence="1">The sequence shown here is derived from an EMBL/GenBank/DDBJ whole genome shotgun (WGS) entry which is preliminary data.</text>
</comment>
<dbReference type="AlphaFoldDB" id="A0A426ZC46"/>
<organism evidence="1 2">
    <name type="scientific">Ensete ventricosum</name>
    <name type="common">Abyssinian banana</name>
    <name type="synonym">Musa ensete</name>
    <dbReference type="NCBI Taxonomy" id="4639"/>
    <lineage>
        <taxon>Eukaryota</taxon>
        <taxon>Viridiplantae</taxon>
        <taxon>Streptophyta</taxon>
        <taxon>Embryophyta</taxon>
        <taxon>Tracheophyta</taxon>
        <taxon>Spermatophyta</taxon>
        <taxon>Magnoliopsida</taxon>
        <taxon>Liliopsida</taxon>
        <taxon>Zingiberales</taxon>
        <taxon>Musaceae</taxon>
        <taxon>Ensete</taxon>
    </lineage>
</organism>
<evidence type="ECO:0000313" key="2">
    <source>
        <dbReference type="Proteomes" id="UP000287651"/>
    </source>
</evidence>
<sequence>MTSLGASVGLHKYAKYINPSINFLETQESFFDTIISINFAISVGTRGMN</sequence>
<accession>A0A426ZC46</accession>
<name>A0A426ZC46_ENSVE</name>
<evidence type="ECO:0000313" key="1">
    <source>
        <dbReference type="EMBL" id="RRT61496.1"/>
    </source>
</evidence>
<protein>
    <submittedName>
        <fullName evidence="1">Uncharacterized protein</fullName>
    </submittedName>
</protein>
<proteinExistence type="predicted"/>
<reference evidence="1 2" key="1">
    <citation type="journal article" date="2014" name="Agronomy (Basel)">
        <title>A Draft Genome Sequence for Ensete ventricosum, the Drought-Tolerant Tree Against Hunger.</title>
        <authorList>
            <person name="Harrison J."/>
            <person name="Moore K.A."/>
            <person name="Paszkiewicz K."/>
            <person name="Jones T."/>
            <person name="Grant M."/>
            <person name="Ambacheew D."/>
            <person name="Muzemil S."/>
            <person name="Studholme D.J."/>
        </authorList>
    </citation>
    <scope>NUCLEOTIDE SEQUENCE [LARGE SCALE GENOMIC DNA]</scope>
</reference>
<gene>
    <name evidence="1" type="ORF">B296_00035946</name>
</gene>
<dbReference type="Proteomes" id="UP000287651">
    <property type="component" value="Unassembled WGS sequence"/>
</dbReference>